<dbReference type="SUPFAM" id="SSF48371">
    <property type="entry name" value="ARM repeat"/>
    <property type="match status" value="1"/>
</dbReference>
<dbReference type="FunFam" id="1.10.1540.10:FF:000002">
    <property type="entry name" value="WD repeat and FYVE domain containing 3"/>
    <property type="match status" value="1"/>
</dbReference>
<dbReference type="Pfam" id="PF00400">
    <property type="entry name" value="WD40"/>
    <property type="match status" value="1"/>
</dbReference>
<gene>
    <name evidence="8" type="primary">WDFY4</name>
</gene>
<dbReference type="SUPFAM" id="SSF49899">
    <property type="entry name" value="Concanavalin A-like lectins/glucanases"/>
    <property type="match status" value="1"/>
</dbReference>
<dbReference type="CTD" id="57705"/>
<dbReference type="GeneID" id="115470201"/>
<keyword evidence="1 3" id="KW-0853">WD repeat</keyword>
<dbReference type="InterPro" id="IPR023362">
    <property type="entry name" value="PH-BEACH_dom"/>
</dbReference>
<dbReference type="SUPFAM" id="SSF81837">
    <property type="entry name" value="BEACH domain"/>
    <property type="match status" value="1"/>
</dbReference>
<accession>A0A6P7Y7D1</accession>
<dbReference type="InterPro" id="IPR015943">
    <property type="entry name" value="WD40/YVTN_repeat-like_dom_sf"/>
</dbReference>
<evidence type="ECO:0000256" key="2">
    <source>
        <dbReference type="ARBA" id="ARBA00022737"/>
    </source>
</evidence>
<feature type="repeat" description="WD" evidence="3">
    <location>
        <begin position="2977"/>
        <end position="3018"/>
    </location>
</feature>
<dbReference type="InterPro" id="IPR000409">
    <property type="entry name" value="BEACH_dom"/>
</dbReference>
<organism evidence="7 8">
    <name type="scientific">Microcaecilia unicolor</name>
    <dbReference type="NCBI Taxonomy" id="1415580"/>
    <lineage>
        <taxon>Eukaryota</taxon>
        <taxon>Metazoa</taxon>
        <taxon>Chordata</taxon>
        <taxon>Craniata</taxon>
        <taxon>Vertebrata</taxon>
        <taxon>Euteleostomi</taxon>
        <taxon>Amphibia</taxon>
        <taxon>Gymnophiona</taxon>
        <taxon>Siphonopidae</taxon>
        <taxon>Microcaecilia</taxon>
    </lineage>
</organism>
<dbReference type="CDD" id="cd06071">
    <property type="entry name" value="Beach"/>
    <property type="match status" value="1"/>
</dbReference>
<dbReference type="Gene3D" id="2.130.10.10">
    <property type="entry name" value="YVTN repeat-like/Quinoprotein amine dehydrogenase"/>
    <property type="match status" value="1"/>
</dbReference>
<dbReference type="PANTHER" id="PTHR46108">
    <property type="entry name" value="BLUE CHEESE"/>
    <property type="match status" value="1"/>
</dbReference>
<evidence type="ECO:0000313" key="8">
    <source>
        <dbReference type="RefSeq" id="XP_030059030.1"/>
    </source>
</evidence>
<evidence type="ECO:0000256" key="4">
    <source>
        <dbReference type="SAM" id="MobiDB-lite"/>
    </source>
</evidence>
<evidence type="ECO:0000259" key="6">
    <source>
        <dbReference type="PROSITE" id="PS51783"/>
    </source>
</evidence>
<name>A0A6P7Y7D1_9AMPH</name>
<sequence length="3182" mass="360173">METDDGLTETHEIPKEADQEQVLQSEDVSRKQPDLLPKELQQQMELWETLSKQFQDYQQSSPYLIPEEQQNRLWQLLPLFFKACEHTAGVLSLPNTHLLATELSRLLAVELRKKISNKPAEEARRVANQFLQREGEAENEGYLLLKSVYLLSQTDHGVLRSILKTGLLDVLSQCLYLFFAFPPMQESSKEEENSEDLELPAQELLVQIMIQACSLKEGVEELLRTTEIQSLITAAASFWDQCSLCWRIPTSHLLKEISKMPTESTLYYLQTSECIKMSFQNLSKSADTLSPCDLCELANILIGFLKESYPISSALLLQFENYEGYQLLLKILLRCDTSSISGAEHHLDDLLKLLASLTVCGKTELKVAGNVSHPQLVDFQFQQSSFSETTVKNLQAFQVLQSVFEKSNDVYLCRKTLATIQTIWALDKQNFFILEWTLQPISQFAEVIHLKPHPVQLQFFQLIEYLVFELSYIPHEVLKKIQVLIKENCTWPCTVVALECIKNITTKDELFCDIFRDSGLLGMLLTLLRKQAKLLRKSAGTKDCPSEQESERELTSVRLKVVATLILGSVRNTVVIKDYGMVPYIKIFLDEDYYRADTLSILEQLSVINTEEYMSTIVGALCSSIQGEVQFKLDLLKSLLRMLRTPKGRSAFRSASGFNGLLSILSDMEGALRDPPSGIWVTVERNHILELILYTLKGISAALYMDPVNSHFFRNHELFAKMAEDLEMLGCFSAPESSNTVIHLSKGRTFIDFIHLVSDSEDPFPSCLKSCITLFSFVDCMAKGMLHLDNCLKKRSRSLWTGNQDGQEVHCTKAQNHVQEFSGKCDAPNRQLIPYSEDRLDGTDPVIVHPGAVCVLVRLLQCVHSEKEPQLSKEIQCSVANHILSCMKSEKNRQGLCEAGLLNIIVTFCQDVLCDNTDPLHIHLVKIFEKLASQAVEPDVLRQFLHLGMKPSNVTSFPRNICTSEENQEEHFDCEAESIDNDGSHLRSTHKPWLSGCSANALQTSVNLVSMTSPRNFQPHKVASAPSFIEFDMSSTGYGCLFFPTLATVFGTNVERSVSGGIGEGARGFPPHAGFTFSSWFLISKSSKAHDAHPIRFLTVVRHTSRTEQKFVCFSVSISPLDHSLIISTEEEEFQPLDNMEPEIMPAVYPTAPTTVQFNCSQMLAAGQWHHLAVVVAKEVKRNSIVSAYIDGQIIGSAKMQYIQALPGDSLALEHAAFVDVYGFIATPKTWKQKSSLVWRLGPTYLFEETVALETLQVINRLGPNYCGNFQAVQIYGDYFLKEPILKPLVSEERISFGINAVNSSLNTIMDIKTFYNEVDSRLIANEMNLSSRDSMMPIILAKNSAGHFPGAIRTIGAATVPNYGVRVFNSNPAANSLNFIGGPAILLDLISMATDDHEMYAAVKVLHSVLISNAMSEKLMTHIDGYRLLAFLLKRKARLLNNRIFQLLLSIVGTAELGFRSLAIQNQSAFQHILCDFELWLNTPDNLDRVLFSHLIDVFKNKRHGCLNAELAHQMQVVPKLLFLLNEPSLPQSKVDIICKVFIHLLKGYFNIQDILRVGLFLVYTLKPPSVKENQICLERVSNLSNEALSQTSGRTIWLRNQLLKMLLDLICSDKVHLSLEKQEDMFMALGCDWFLLFIQGHLHPDTVILGMKLLVRFLNNPTIMVKFKEWLPAGYWIENSKAGLDIIMDNLKCHPVRVEEGIQLISGFEILQIMLSHHVHILEIYPLVLGLFLQTHLDELSGECRGNLDLMLQWVLQMHDKDQVLKVGLCTEAALLLLGIVKAILNKPSTGTEDSWEITHPGSVMQFFCIIYHSYPCDPVWISPEFLQSLTAVISSSGTHMHEHETILQDQTQAAARKSCADDSSLSQKVHPSRKQVCDFIRILLMESLIHIPLHKQCHPLQLLLEASVEDNTYEQKKNFQTEVLLFAIDIFHIISQDESKIVSARSRVNSDPSNFSEGNETSVGNLSYFSQKLVEKLYSGMFASNPKQILCFITEQITMVMDNAVSQRETIFNNLYSSLNRAILYCLSRSRQSLAELLNLLYVLKVLLDQWDTIFATYNSNIHFITCLMHCLFQIKSGSYPEGFGVEPEPRRPIWHQIFLHKDEEMEGEHNLPSPQDVQEEILKAVEVVWDQLISQRRQALEDTFKIDLSVKQGDRESEVKISEVTPLWEEAAAKSWQHYLASERKNLTNKSPSSQTLQGKTNPILSSAMRLMQGRHIKDMECKAKDFSLCLDLCRRKGQELFSCLYKNHHQIMQCTYSKAVKEWKKVKQQLTMERGLWGSLTGLTPKKLALNLYEGPARMRKRMQATRELKDKVKKTSKSESSQGYKENQELIVNGSNSETDDYGKDSNELTFFPALYESLSSEDFFEECMERQVILQEFAENEKITLKCSVVTIEGHIISEGVLLFGRDHFYICEQFTLSHLGDVYCTVHCISSIKDPFIFNLCNKDLCNKDQLSRNQTATRFSYHEIKEIHHMRFLLQDIALEIFFKNGHSKFLVFHNKDRTEAFKRFCSIIPPLKSKGVTEDSINIWKNLAGEKTMLQKWQKREISNFEYLMYLNTVAGRTYKDYMQYPVFPWILADYTSETLNLNNPQTFRDLSKPMGAQTPERKKKFIRRYKEVKDVQKSDGDLSAQCHYCTHFSSEIIVASYLVRMEPFTQILCSLQGGDFDVADRMFHSVKNTWNSASRENMSDVRELIPEFFYLPDFLTNSNQFEFGRMQDGTVLGDVILPPWAAGDPHTFIRLHRQALESDYVSANLHHWIDLLFGSKQCGSAAVEAVNVFHPYFYGDKMDVNSITDPLIKNTILGFISSFGQIPKQLFNKPHPSRNVQVRSISGKDPASSSNSAGHILPFFYAPQNLKPTAVAIKEVLRGAIGHIVHTEKSVLAVEKNKILIPPSWNKTFSWGFDDFSCCLGNYGSDKNVVTFETMADWGLCLCALCPTPTMIISSGTSSVVCVWELSIVKDKVKSLRLKQALYGHTKAVTCLAASVFYGVIVSGSADRTCILWDLNQLMYVTQLPGHQAGLSAVAISDSSGDIVSCAGTYLYLWTINGQLLASVNTASVSERNILCCCLTELYYWDAHRVIVTGCADGVVRLWKMESAQASSHVESASQRDSTLSAEKKGNKWEQHLVLCRELNVSEAVARKQRKKNGAVTALAISRNHTKLLVGDERGKLYYWSMD</sequence>
<keyword evidence="7" id="KW-1185">Reference proteome</keyword>
<feature type="region of interest" description="Disordered" evidence="4">
    <location>
        <begin position="1"/>
        <end position="35"/>
    </location>
</feature>
<dbReference type="PROSITE" id="PS50082">
    <property type="entry name" value="WD_REPEATS_2"/>
    <property type="match status" value="2"/>
</dbReference>
<protein>
    <submittedName>
        <fullName evidence="8">WD repeat- and FYVE domain-containing protein 4</fullName>
    </submittedName>
</protein>
<dbReference type="PROSITE" id="PS51783">
    <property type="entry name" value="PH_BEACH"/>
    <property type="match status" value="1"/>
</dbReference>
<dbReference type="Proteomes" id="UP000515156">
    <property type="component" value="Chromosome 5"/>
</dbReference>
<dbReference type="SMART" id="SM00320">
    <property type="entry name" value="WD40"/>
    <property type="match status" value="5"/>
</dbReference>
<proteinExistence type="predicted"/>
<dbReference type="InterPro" id="IPR036322">
    <property type="entry name" value="WD40_repeat_dom_sf"/>
</dbReference>
<evidence type="ECO:0000256" key="3">
    <source>
        <dbReference type="PROSITE-ProRule" id="PRU00221"/>
    </source>
</evidence>
<dbReference type="CDD" id="cd01201">
    <property type="entry name" value="PH_BEACH"/>
    <property type="match status" value="1"/>
</dbReference>
<dbReference type="SMART" id="SM01026">
    <property type="entry name" value="Beach"/>
    <property type="match status" value="1"/>
</dbReference>
<dbReference type="GO" id="GO:0019882">
    <property type="term" value="P:antigen processing and presentation"/>
    <property type="evidence" value="ECO:0007669"/>
    <property type="project" value="TreeGrafter"/>
</dbReference>
<dbReference type="InterPro" id="IPR011993">
    <property type="entry name" value="PH-like_dom_sf"/>
</dbReference>
<dbReference type="PANTHER" id="PTHR46108:SF3">
    <property type="entry name" value="WD REPEAT- AND FYVE DOMAIN-CONTAINING PROTEIN 4"/>
    <property type="match status" value="1"/>
</dbReference>
<dbReference type="SUPFAM" id="SSF50978">
    <property type="entry name" value="WD40 repeat-like"/>
    <property type="match status" value="1"/>
</dbReference>
<keyword evidence="2" id="KW-0677">Repeat</keyword>
<dbReference type="OrthoDB" id="10018316at2759"/>
<dbReference type="Pfam" id="PF02138">
    <property type="entry name" value="Beach"/>
    <property type="match status" value="1"/>
</dbReference>
<dbReference type="SUPFAM" id="SSF50729">
    <property type="entry name" value="PH domain-like"/>
    <property type="match status" value="1"/>
</dbReference>
<feature type="domain" description="BEACH" evidence="5">
    <location>
        <begin position="2532"/>
        <end position="2829"/>
    </location>
</feature>
<dbReference type="InParanoid" id="A0A6P7Y7D1"/>
<dbReference type="RefSeq" id="XP_030059030.1">
    <property type="nucleotide sequence ID" value="XM_030203170.1"/>
</dbReference>
<feature type="repeat" description="WD" evidence="3">
    <location>
        <begin position="3086"/>
        <end position="3108"/>
    </location>
</feature>
<dbReference type="Pfam" id="PF14844">
    <property type="entry name" value="PH_BEACH"/>
    <property type="match status" value="1"/>
</dbReference>
<dbReference type="Gene3D" id="2.30.29.30">
    <property type="entry name" value="Pleckstrin-homology domain (PH domain)/Phosphotyrosine-binding domain (PTB)"/>
    <property type="match status" value="1"/>
</dbReference>
<dbReference type="FunCoup" id="A0A6P7Y7D1">
    <property type="interactions" value="159"/>
</dbReference>
<dbReference type="InterPro" id="IPR019775">
    <property type="entry name" value="WD40_repeat_CS"/>
</dbReference>
<dbReference type="PROSITE" id="PS50197">
    <property type="entry name" value="BEACH"/>
    <property type="match status" value="1"/>
</dbReference>
<dbReference type="PROSITE" id="PS50294">
    <property type="entry name" value="WD_REPEATS_REGION"/>
    <property type="match status" value="1"/>
</dbReference>
<reference evidence="8" key="1">
    <citation type="submission" date="2025-08" db="UniProtKB">
        <authorList>
            <consortium name="RefSeq"/>
        </authorList>
    </citation>
    <scope>IDENTIFICATION</scope>
</reference>
<dbReference type="PROSITE" id="PS00678">
    <property type="entry name" value="WD_REPEATS_1"/>
    <property type="match status" value="1"/>
</dbReference>
<feature type="compositionally biased region" description="Basic and acidic residues" evidence="4">
    <location>
        <begin position="8"/>
        <end position="18"/>
    </location>
</feature>
<dbReference type="InterPro" id="IPR013320">
    <property type="entry name" value="ConA-like_dom_sf"/>
</dbReference>
<evidence type="ECO:0000259" key="5">
    <source>
        <dbReference type="PROSITE" id="PS50197"/>
    </source>
</evidence>
<dbReference type="Gene3D" id="1.10.1540.10">
    <property type="entry name" value="BEACH domain"/>
    <property type="match status" value="1"/>
</dbReference>
<dbReference type="InterPro" id="IPR051944">
    <property type="entry name" value="BEACH_domain_protein"/>
</dbReference>
<dbReference type="InterPro" id="IPR036372">
    <property type="entry name" value="BEACH_dom_sf"/>
</dbReference>
<feature type="domain" description="BEACH-type PH" evidence="6">
    <location>
        <begin position="2385"/>
        <end position="2515"/>
    </location>
</feature>
<dbReference type="InterPro" id="IPR001680">
    <property type="entry name" value="WD40_rpt"/>
</dbReference>
<evidence type="ECO:0000256" key="1">
    <source>
        <dbReference type="ARBA" id="ARBA00022574"/>
    </source>
</evidence>
<evidence type="ECO:0000313" key="7">
    <source>
        <dbReference type="Proteomes" id="UP000515156"/>
    </source>
</evidence>
<dbReference type="InterPro" id="IPR016024">
    <property type="entry name" value="ARM-type_fold"/>
</dbReference>
<feature type="region of interest" description="Disordered" evidence="4">
    <location>
        <begin position="2309"/>
        <end position="2333"/>
    </location>
</feature>
<dbReference type="KEGG" id="muo:115470201"/>